<keyword evidence="1" id="KW-0812">Transmembrane</keyword>
<keyword evidence="1" id="KW-0472">Membrane</keyword>
<accession>A0AAV3RUS2</accession>
<feature type="transmembrane region" description="Helical" evidence="1">
    <location>
        <begin position="6"/>
        <end position="26"/>
    </location>
</feature>
<sequence>MDFHKQFYSIFILFSILITISINLHVAQATRPFGVALSEESLLLQSLPRGGVPQSSKASPCTYIPTKGSGKCTLNGINVAGDLFHPSPDAYPGVATNFVEATKTNNGENGDLKDSTI</sequence>
<gene>
    <name evidence="2" type="ORF">LIER_32305</name>
</gene>
<organism evidence="2 3">
    <name type="scientific">Lithospermum erythrorhizon</name>
    <name type="common">Purple gromwell</name>
    <name type="synonym">Lithospermum officinale var. erythrorhizon</name>
    <dbReference type="NCBI Taxonomy" id="34254"/>
    <lineage>
        <taxon>Eukaryota</taxon>
        <taxon>Viridiplantae</taxon>
        <taxon>Streptophyta</taxon>
        <taxon>Embryophyta</taxon>
        <taxon>Tracheophyta</taxon>
        <taxon>Spermatophyta</taxon>
        <taxon>Magnoliopsida</taxon>
        <taxon>eudicotyledons</taxon>
        <taxon>Gunneridae</taxon>
        <taxon>Pentapetalae</taxon>
        <taxon>asterids</taxon>
        <taxon>lamiids</taxon>
        <taxon>Boraginales</taxon>
        <taxon>Boraginaceae</taxon>
        <taxon>Boraginoideae</taxon>
        <taxon>Lithospermeae</taxon>
        <taxon>Lithospermum</taxon>
    </lineage>
</organism>
<protein>
    <submittedName>
        <fullName evidence="2">Uncharacterized protein</fullName>
    </submittedName>
</protein>
<evidence type="ECO:0000256" key="1">
    <source>
        <dbReference type="SAM" id="Phobius"/>
    </source>
</evidence>
<dbReference type="EMBL" id="BAABME010012353">
    <property type="protein sequence ID" value="GAA0185017.1"/>
    <property type="molecule type" value="Genomic_DNA"/>
</dbReference>
<dbReference type="PANTHER" id="PTHR33592">
    <property type="entry name" value="TRANSMEMBRANE PROTEIN"/>
    <property type="match status" value="1"/>
</dbReference>
<dbReference type="PANTHER" id="PTHR33592:SF10">
    <property type="entry name" value="TRANSMEMBRANE PROTEIN"/>
    <property type="match status" value="1"/>
</dbReference>
<keyword evidence="3" id="KW-1185">Reference proteome</keyword>
<proteinExistence type="predicted"/>
<comment type="caution">
    <text evidence="2">The sequence shown here is derived from an EMBL/GenBank/DDBJ whole genome shotgun (WGS) entry which is preliminary data.</text>
</comment>
<dbReference type="Proteomes" id="UP001454036">
    <property type="component" value="Unassembled WGS sequence"/>
</dbReference>
<reference evidence="2 3" key="1">
    <citation type="submission" date="2024-01" db="EMBL/GenBank/DDBJ databases">
        <title>The complete chloroplast genome sequence of Lithospermum erythrorhizon: insights into the phylogenetic relationship among Boraginaceae species and the maternal lineages of purple gromwells.</title>
        <authorList>
            <person name="Okada T."/>
            <person name="Watanabe K."/>
        </authorList>
    </citation>
    <scope>NUCLEOTIDE SEQUENCE [LARGE SCALE GENOMIC DNA]</scope>
</reference>
<dbReference type="AlphaFoldDB" id="A0AAV3RUS2"/>
<name>A0AAV3RUS2_LITER</name>
<evidence type="ECO:0000313" key="2">
    <source>
        <dbReference type="EMBL" id="GAA0185017.1"/>
    </source>
</evidence>
<evidence type="ECO:0000313" key="3">
    <source>
        <dbReference type="Proteomes" id="UP001454036"/>
    </source>
</evidence>
<keyword evidence="1" id="KW-1133">Transmembrane helix</keyword>